<evidence type="ECO:0000313" key="3">
    <source>
        <dbReference type="Proteomes" id="UP001322138"/>
    </source>
</evidence>
<keyword evidence="3" id="KW-1185">Reference proteome</keyword>
<gene>
    <name evidence="2" type="ORF">QC761_0058610</name>
</gene>
<protein>
    <submittedName>
        <fullName evidence="2">Uncharacterized protein</fullName>
    </submittedName>
</protein>
<feature type="compositionally biased region" description="Low complexity" evidence="1">
    <location>
        <begin position="296"/>
        <end position="323"/>
    </location>
</feature>
<dbReference type="RefSeq" id="XP_062733986.1">
    <property type="nucleotide sequence ID" value="XM_062872545.1"/>
</dbReference>
<organism evidence="2 3">
    <name type="scientific">Podospora bellae-mahoneyi</name>
    <dbReference type="NCBI Taxonomy" id="2093777"/>
    <lineage>
        <taxon>Eukaryota</taxon>
        <taxon>Fungi</taxon>
        <taxon>Dikarya</taxon>
        <taxon>Ascomycota</taxon>
        <taxon>Pezizomycotina</taxon>
        <taxon>Sordariomycetes</taxon>
        <taxon>Sordariomycetidae</taxon>
        <taxon>Sordariales</taxon>
        <taxon>Podosporaceae</taxon>
        <taxon>Podospora</taxon>
    </lineage>
</organism>
<dbReference type="Proteomes" id="UP001322138">
    <property type="component" value="Unassembled WGS sequence"/>
</dbReference>
<feature type="region of interest" description="Disordered" evidence="1">
    <location>
        <begin position="276"/>
        <end position="334"/>
    </location>
</feature>
<dbReference type="EMBL" id="JAFFGZ010000005">
    <property type="protein sequence ID" value="KAK4645010.1"/>
    <property type="molecule type" value="Genomic_DNA"/>
</dbReference>
<evidence type="ECO:0000313" key="2">
    <source>
        <dbReference type="EMBL" id="KAK4645010.1"/>
    </source>
</evidence>
<sequence>MTAPVCSRLLFRHDDNHTERLISWSPDEVTRVKKRSAFLKRRIVYLEVDRWRRPEEISFQRQGEPSHPTSLTPGVSLSDFRGFLRDLASTGNIPNTFEHLVPFCKCAWVCECPPDPATLPLQIFSRKRGPDGRRDVIACKFDPISSDGRPWGLTRECEVYDGDTCMCSAELANIFLWFGWEHHFRKHLKLAIWTGSKESVAILTPVAPLQNLQDIRDREIQSMKSDLRRYLDSNQSDYRHCVKDSTKDAIERYLANMEDLPARVGRTLEKLFTGSGEINGAASTSPTRPFNEHRVSLSPSVPTSLSSGGSGAESSGPESASGSQPDRTSLYNPGLHGYYHPHAAGVYYSQPASVNLPDPSPPTKSPARAGSLIEIFNFAGKIYKNIEKKEGKSDEFASKVLAHLAKGIEERQKELENSIWALRERNISAWKYELGIE</sequence>
<name>A0ABR0FPU0_9PEZI</name>
<proteinExistence type="predicted"/>
<evidence type="ECO:0000256" key="1">
    <source>
        <dbReference type="SAM" id="MobiDB-lite"/>
    </source>
</evidence>
<comment type="caution">
    <text evidence="2">The sequence shown here is derived from an EMBL/GenBank/DDBJ whole genome shotgun (WGS) entry which is preliminary data.</text>
</comment>
<dbReference type="GeneID" id="87891752"/>
<reference evidence="2 3" key="1">
    <citation type="journal article" date="2023" name="bioRxiv">
        <title>High-quality genome assemblies of four members of thePodospora anserinaspecies complex.</title>
        <authorList>
            <person name="Ament-Velasquez S.L."/>
            <person name="Vogan A.A."/>
            <person name="Wallerman O."/>
            <person name="Hartmann F."/>
            <person name="Gautier V."/>
            <person name="Silar P."/>
            <person name="Giraud T."/>
            <person name="Johannesson H."/>
        </authorList>
    </citation>
    <scope>NUCLEOTIDE SEQUENCE [LARGE SCALE GENOMIC DNA]</scope>
    <source>
        <strain evidence="2 3">CBS 112042</strain>
    </source>
</reference>
<accession>A0ABR0FPU0</accession>